<protein>
    <recommendedName>
        <fullName evidence="4">Glycosyltransferase RgtA/B/C/D-like domain-containing protein</fullName>
    </recommendedName>
</protein>
<feature type="transmembrane region" description="Helical" evidence="1">
    <location>
        <begin position="146"/>
        <end position="164"/>
    </location>
</feature>
<evidence type="ECO:0000313" key="3">
    <source>
        <dbReference type="Proteomes" id="UP000012589"/>
    </source>
</evidence>
<feature type="transmembrane region" description="Helical" evidence="1">
    <location>
        <begin position="343"/>
        <end position="359"/>
    </location>
</feature>
<name>N2AEG5_9FIRM</name>
<feature type="transmembrane region" description="Helical" evidence="1">
    <location>
        <begin position="176"/>
        <end position="192"/>
    </location>
</feature>
<organism evidence="2 3">
    <name type="scientific">Eubacterium plexicaudatum ASF492</name>
    <dbReference type="NCBI Taxonomy" id="1235802"/>
    <lineage>
        <taxon>Bacteria</taxon>
        <taxon>Bacillati</taxon>
        <taxon>Bacillota</taxon>
        <taxon>Clostridia</taxon>
        <taxon>Eubacteriales</taxon>
        <taxon>Eubacteriaceae</taxon>
        <taxon>Eubacterium</taxon>
    </lineage>
</organism>
<feature type="transmembrane region" description="Helical" evidence="1">
    <location>
        <begin position="229"/>
        <end position="254"/>
    </location>
</feature>
<gene>
    <name evidence="2" type="ORF">C823_02166</name>
</gene>
<keyword evidence="1" id="KW-0472">Membrane</keyword>
<dbReference type="PATRIC" id="fig|1235802.3.peg.2301"/>
<dbReference type="EMBL" id="AQFT01000067">
    <property type="protein sequence ID" value="EMZ27817.1"/>
    <property type="molecule type" value="Genomic_DNA"/>
</dbReference>
<reference evidence="2 3" key="1">
    <citation type="journal article" date="2014" name="Genome Announc.">
        <title>Draft genome sequences of the altered schaedler flora, a defined bacterial community from gnotobiotic mice.</title>
        <authorList>
            <person name="Wannemuehler M.J."/>
            <person name="Overstreet A.M."/>
            <person name="Ward D.V."/>
            <person name="Phillips G.J."/>
        </authorList>
    </citation>
    <scope>NUCLEOTIDE SEQUENCE [LARGE SCALE GENOMIC DNA]</scope>
    <source>
        <strain evidence="2 3">ASF492</strain>
    </source>
</reference>
<feature type="transmembrane region" description="Helical" evidence="1">
    <location>
        <begin position="198"/>
        <end position="217"/>
    </location>
</feature>
<accession>N2AEG5</accession>
<evidence type="ECO:0008006" key="4">
    <source>
        <dbReference type="Google" id="ProtNLM"/>
    </source>
</evidence>
<dbReference type="OrthoDB" id="1815080at2"/>
<proteinExistence type="predicted"/>
<comment type="caution">
    <text evidence="2">The sequence shown here is derived from an EMBL/GenBank/DDBJ whole genome shotgun (WGS) entry which is preliminary data.</text>
</comment>
<dbReference type="HOGENOM" id="CLU_487239_0_0_9"/>
<keyword evidence="3" id="KW-1185">Reference proteome</keyword>
<feature type="transmembrane region" description="Helical" evidence="1">
    <location>
        <begin position="309"/>
        <end position="331"/>
    </location>
</feature>
<keyword evidence="1" id="KW-1133">Transmembrane helix</keyword>
<dbReference type="Proteomes" id="UP000012589">
    <property type="component" value="Unassembled WGS sequence"/>
</dbReference>
<feature type="transmembrane region" description="Helical" evidence="1">
    <location>
        <begin position="12"/>
        <end position="33"/>
    </location>
</feature>
<evidence type="ECO:0000313" key="2">
    <source>
        <dbReference type="EMBL" id="EMZ27817.1"/>
    </source>
</evidence>
<feature type="transmembrane region" description="Helical" evidence="1">
    <location>
        <begin position="400"/>
        <end position="417"/>
    </location>
</feature>
<evidence type="ECO:0000256" key="1">
    <source>
        <dbReference type="SAM" id="Phobius"/>
    </source>
</evidence>
<sequence length="559" mass="65102">MGYNKFVFSEEKVVKSVVIFILMAFAAFIMRYMHLIFTSDSLASDILVQEILSCKTISIEDYVAQQSFFQFNFLFYLPKLLFQMMVQDMILADKLSVLVLQSLLLLLVYLVNRSFIRKRSGWIVISVLGCGLSFGWLNIIVVELAYTLHMIYMLLFLLIMNHVFRKFDYRYGRKQYGRMIILSLYVIYILSFDQRYAAVFIVPYCIALCITGYMEKYEVESFRKLDKTFIFNFFTFCIVLAVSISTGLLINMHFKNVLPFSSRMTNLDAYKFADFKEFFQALAIHLSGILRLWGCDLDVTVSVFSLESVVYLIKGAACIGCMIVIPAICFWNYKKLPDGVRKLLWFYVVMAAVLFYIYVLSSFNEFDNARYFVYEVVISIMISAWYLYEYMIKPHNLNRFLVYIMLFVFALSSFVNSRKKIIGYGWLYAEREELIESLSEHGLAYGYATYWNAQILTTASNAKLKILPVLIQETTISPNYDINYIHQFSQSNYSGNTFLLFTCQEYTQMSETITALGEEIGEPADILMIGNYVILTYNYNIAEKLRSFPFNDACVLPYE</sequence>
<dbReference type="STRING" id="1235802.C823_02166"/>
<keyword evidence="1" id="KW-0812">Transmembrane</keyword>
<feature type="transmembrane region" description="Helical" evidence="1">
    <location>
        <begin position="122"/>
        <end position="140"/>
    </location>
</feature>
<feature type="transmembrane region" description="Helical" evidence="1">
    <location>
        <begin position="89"/>
        <end position="110"/>
    </location>
</feature>
<dbReference type="AlphaFoldDB" id="N2AEG5"/>
<feature type="transmembrane region" description="Helical" evidence="1">
    <location>
        <begin position="371"/>
        <end position="388"/>
    </location>
</feature>